<dbReference type="EMBL" id="BQNB010012938">
    <property type="protein sequence ID" value="GJT09813.1"/>
    <property type="molecule type" value="Genomic_DNA"/>
</dbReference>
<proteinExistence type="predicted"/>
<keyword evidence="2" id="KW-1185">Reference proteome</keyword>
<comment type="caution">
    <text evidence="1">The sequence shown here is derived from an EMBL/GenBank/DDBJ whole genome shotgun (WGS) entry which is preliminary data.</text>
</comment>
<name>A0ABQ5B8E3_9ASTR</name>
<dbReference type="Proteomes" id="UP001151760">
    <property type="component" value="Unassembled WGS sequence"/>
</dbReference>
<evidence type="ECO:0000313" key="2">
    <source>
        <dbReference type="Proteomes" id="UP001151760"/>
    </source>
</evidence>
<sequence>MGQNSRSIENFIPIDFEKEKESLKRFGETLQGAEKKKQKVLDVEDIPIPESAKFVKEEEIEVKQPVLKMSRRKSKARKGLVCILLQNLNVEKAQDEVLKELEVHSEDQVRRIVGNILFLYICMNMVMHTIIRKRGWGWRGVKEKQHGVKEKLSTTGDPAKVTGCIDEATNSTGDPAKRTNVVSNDDLFHVLNSPRNSSIGSPDVVKNAMDYGPDPTLFVDLKVMEGVDEPVSTILKSFASLATNEVVTSKVNFRSLDSDRSINAKAKVKIPKASILDIHLVLAYGLSVMATKLGNPIMLDSYTCSMCLLSWGRMDYARALIDIMADRELKEDMVIVIPNVEADGEVLHTMRVEYEWEPLRCVSVKPKKPIWKVISKKNSANSSGTKKNSEVSRKVMSSTNPFNALNTIEEGDDLGSNGGKLVLLDDKGKPLKPSKSTLPSSSNVVYKKVDDLVNKDNDSEVEERAVRKTCAKWDWFDEEPDSDWYKMHFYKMYTQLNPNKRHQLDHERSRQARTEELEAYLDETRIKF</sequence>
<evidence type="ECO:0000313" key="1">
    <source>
        <dbReference type="EMBL" id="GJT09813.1"/>
    </source>
</evidence>
<reference evidence="1" key="1">
    <citation type="journal article" date="2022" name="Int. J. Mol. Sci.">
        <title>Draft Genome of Tanacetum Coccineum: Genomic Comparison of Closely Related Tanacetum-Family Plants.</title>
        <authorList>
            <person name="Yamashiro T."/>
            <person name="Shiraishi A."/>
            <person name="Nakayama K."/>
            <person name="Satake H."/>
        </authorList>
    </citation>
    <scope>NUCLEOTIDE SEQUENCE</scope>
</reference>
<gene>
    <name evidence="1" type="ORF">Tco_0856855</name>
</gene>
<protein>
    <submittedName>
        <fullName evidence="1">Uncharacterized protein</fullName>
    </submittedName>
</protein>
<organism evidence="1 2">
    <name type="scientific">Tanacetum coccineum</name>
    <dbReference type="NCBI Taxonomy" id="301880"/>
    <lineage>
        <taxon>Eukaryota</taxon>
        <taxon>Viridiplantae</taxon>
        <taxon>Streptophyta</taxon>
        <taxon>Embryophyta</taxon>
        <taxon>Tracheophyta</taxon>
        <taxon>Spermatophyta</taxon>
        <taxon>Magnoliopsida</taxon>
        <taxon>eudicotyledons</taxon>
        <taxon>Gunneridae</taxon>
        <taxon>Pentapetalae</taxon>
        <taxon>asterids</taxon>
        <taxon>campanulids</taxon>
        <taxon>Asterales</taxon>
        <taxon>Asteraceae</taxon>
        <taxon>Asteroideae</taxon>
        <taxon>Anthemideae</taxon>
        <taxon>Anthemidinae</taxon>
        <taxon>Tanacetum</taxon>
    </lineage>
</organism>
<reference evidence="1" key="2">
    <citation type="submission" date="2022-01" db="EMBL/GenBank/DDBJ databases">
        <authorList>
            <person name="Yamashiro T."/>
            <person name="Shiraishi A."/>
            <person name="Satake H."/>
            <person name="Nakayama K."/>
        </authorList>
    </citation>
    <scope>NUCLEOTIDE SEQUENCE</scope>
</reference>
<accession>A0ABQ5B8E3</accession>